<feature type="compositionally biased region" description="Basic residues" evidence="1">
    <location>
        <begin position="414"/>
        <end position="423"/>
    </location>
</feature>
<sequence length="687" mass="75188">MARSTYEFHHGWPLSWIQIQSREKPGAENPMASRESFGADVVDGLGVLLDLLNVAVLEDIVEGDLCLSHIGRKEEEEGQTDSEATTARLSCETIASGCRLAGWFGLGNFGLGCRSRSGSRAGSDVPLGAAGCGGAAEDRSLKRATVVVACAAVTAVEPRGYRFDTKAAACLLCRERDSTLLTPVRPRGTESGCRRYGWFKAADSNYSNTEDEKRKDEGIYCNLKAGSLAGSPLDTSCKTETAPGKHSFVQIGTPQLRPNNGRQRYYVDQTRPGQIHPPMSTPILGTRDDDAVTGDWRLAAGAGIEARDLSTPRAKVKYISRVVCTEMQEGRVADAAGTDGGEEEGEGYKVHPYLDTGRQVVFPPSLPAPLLPCLGQELRPLCDVSCTTQTAALSRQEGQEKKKKEGASRESGGGKKRPKKTMTRPKMTCHNMQWNVSPAFGFSMFISHVPHLTDDNGGMAWLILALGMSAVHRLALLPSTSKCLQLDNSILKRKRSRCDRYPYPVSILHADTSWLCNAPARETPSKTPNPRPSLTEICFHRLQPPRLVRIAKRSTFNRYDPQRNTVIFRLWNSLIVNMANQKNLTRGVYQDPQTQGLDLKNAASNQKELTNQSLPIQTALLRLTNGFSSACSLSTDTSNKKQDRLAPTASLWKAPQVVKCTLYFALVLRACLFHLSIEGNTAITMSN</sequence>
<gene>
    <name evidence="2" type="ORF">CCUS01_07379</name>
</gene>
<feature type="compositionally biased region" description="Basic and acidic residues" evidence="1">
    <location>
        <begin position="397"/>
        <end position="408"/>
    </location>
</feature>
<keyword evidence="3" id="KW-1185">Reference proteome</keyword>
<comment type="caution">
    <text evidence="2">The sequence shown here is derived from an EMBL/GenBank/DDBJ whole genome shotgun (WGS) entry which is preliminary data.</text>
</comment>
<dbReference type="Proteomes" id="UP001239213">
    <property type="component" value="Unassembled WGS sequence"/>
</dbReference>
<feature type="region of interest" description="Disordered" evidence="1">
    <location>
        <begin position="393"/>
        <end position="424"/>
    </location>
</feature>
<protein>
    <submittedName>
        <fullName evidence="2">Uncharacterized protein</fullName>
    </submittedName>
</protein>
<organism evidence="2 3">
    <name type="scientific">Colletotrichum cuscutae</name>
    <dbReference type="NCBI Taxonomy" id="1209917"/>
    <lineage>
        <taxon>Eukaryota</taxon>
        <taxon>Fungi</taxon>
        <taxon>Dikarya</taxon>
        <taxon>Ascomycota</taxon>
        <taxon>Pezizomycotina</taxon>
        <taxon>Sordariomycetes</taxon>
        <taxon>Hypocreomycetidae</taxon>
        <taxon>Glomerellales</taxon>
        <taxon>Glomerellaceae</taxon>
        <taxon>Colletotrichum</taxon>
        <taxon>Colletotrichum acutatum species complex</taxon>
    </lineage>
</organism>
<evidence type="ECO:0000313" key="2">
    <source>
        <dbReference type="EMBL" id="KAK1466558.1"/>
    </source>
</evidence>
<evidence type="ECO:0000256" key="1">
    <source>
        <dbReference type="SAM" id="MobiDB-lite"/>
    </source>
</evidence>
<dbReference type="AlphaFoldDB" id="A0AAI9UXE1"/>
<evidence type="ECO:0000313" key="3">
    <source>
        <dbReference type="Proteomes" id="UP001239213"/>
    </source>
</evidence>
<dbReference type="EMBL" id="MPDP01000259">
    <property type="protein sequence ID" value="KAK1466558.1"/>
    <property type="molecule type" value="Genomic_DNA"/>
</dbReference>
<reference evidence="2" key="1">
    <citation type="submission" date="2016-11" db="EMBL/GenBank/DDBJ databases">
        <title>The genome sequence of Colletotrichum cuscutae.</title>
        <authorList>
            <person name="Baroncelli R."/>
        </authorList>
    </citation>
    <scope>NUCLEOTIDE SEQUENCE</scope>
    <source>
        <strain evidence="2">IMI 304802</strain>
    </source>
</reference>
<proteinExistence type="predicted"/>
<name>A0AAI9UXE1_9PEZI</name>
<accession>A0AAI9UXE1</accession>